<dbReference type="PANTHER" id="PTHR22946:SF5">
    <property type="entry name" value="PEPTIDASE S9 PROLYL OLIGOPEPTIDASE CATALYTIC DOMAIN-CONTAINING PROTEIN"/>
    <property type="match status" value="1"/>
</dbReference>
<feature type="chain" id="PRO_5003058029" evidence="1">
    <location>
        <begin position="21"/>
        <end position="246"/>
    </location>
</feature>
<dbReference type="Gene3D" id="3.40.50.1820">
    <property type="entry name" value="alpha/beta hydrolase"/>
    <property type="match status" value="1"/>
</dbReference>
<dbReference type="GO" id="GO:0016787">
    <property type="term" value="F:hydrolase activity"/>
    <property type="evidence" value="ECO:0007669"/>
    <property type="project" value="UniProtKB-KW"/>
</dbReference>
<proteinExistence type="predicted"/>
<dbReference type="SUPFAM" id="SSF53474">
    <property type="entry name" value="alpha/beta-Hydrolases"/>
    <property type="match status" value="1"/>
</dbReference>
<dbReference type="AlphaFoldDB" id="D4H6P5"/>
<accession>D4H6P5</accession>
<dbReference type="InParanoid" id="D4H6P5"/>
<dbReference type="KEGG" id="dap:Dacet_0983"/>
<dbReference type="OrthoDB" id="9787933at2"/>
<dbReference type="RefSeq" id="WP_013010292.1">
    <property type="nucleotide sequence ID" value="NC_013943.1"/>
</dbReference>
<reference evidence="3 4" key="1">
    <citation type="journal article" date="2010" name="Stand. Genomic Sci.">
        <title>Complete genome sequence of Denitrovibrio acetiphilus type strain (N2460).</title>
        <authorList>
            <person name="Kiss H."/>
            <person name="Lang E."/>
            <person name="Lapidus A."/>
            <person name="Copeland A."/>
            <person name="Nolan M."/>
            <person name="Glavina Del Rio T."/>
            <person name="Chen F."/>
            <person name="Lucas S."/>
            <person name="Tice H."/>
            <person name="Cheng J.F."/>
            <person name="Han C."/>
            <person name="Goodwin L."/>
            <person name="Pitluck S."/>
            <person name="Liolios K."/>
            <person name="Pati A."/>
            <person name="Ivanova N."/>
            <person name="Mavromatis K."/>
            <person name="Chen A."/>
            <person name="Palaniappan K."/>
            <person name="Land M."/>
            <person name="Hauser L."/>
            <person name="Chang Y.J."/>
            <person name="Jeffries C.D."/>
            <person name="Detter J.C."/>
            <person name="Brettin T."/>
            <person name="Spring S."/>
            <person name="Rohde M."/>
            <person name="Goker M."/>
            <person name="Woyke T."/>
            <person name="Bristow J."/>
            <person name="Eisen J.A."/>
            <person name="Markowitz V."/>
            <person name="Hugenholtz P."/>
            <person name="Kyrpides N.C."/>
            <person name="Klenk H.P."/>
        </authorList>
    </citation>
    <scope>NUCLEOTIDE SEQUENCE [LARGE SCALE GENOMIC DNA]</scope>
    <source>
        <strain evidence="4">DSM 12809 / NBRC 114555 / N2460</strain>
    </source>
</reference>
<dbReference type="Proteomes" id="UP000002012">
    <property type="component" value="Chromosome"/>
</dbReference>
<gene>
    <name evidence="3" type="ordered locus">Dacet_0983</name>
</gene>
<dbReference type="Pfam" id="PF01738">
    <property type="entry name" value="DLH"/>
    <property type="match status" value="1"/>
</dbReference>
<organism evidence="3 4">
    <name type="scientific">Denitrovibrio acetiphilus (strain DSM 12809 / NBRC 114555 / N2460)</name>
    <dbReference type="NCBI Taxonomy" id="522772"/>
    <lineage>
        <taxon>Bacteria</taxon>
        <taxon>Pseudomonadati</taxon>
        <taxon>Deferribacterota</taxon>
        <taxon>Deferribacteres</taxon>
        <taxon>Deferribacterales</taxon>
        <taxon>Geovibrionaceae</taxon>
        <taxon>Denitrovibrio</taxon>
    </lineage>
</organism>
<evidence type="ECO:0000313" key="4">
    <source>
        <dbReference type="Proteomes" id="UP000002012"/>
    </source>
</evidence>
<dbReference type="PANTHER" id="PTHR22946">
    <property type="entry name" value="DIENELACTONE HYDROLASE DOMAIN-CONTAINING PROTEIN-RELATED"/>
    <property type="match status" value="1"/>
</dbReference>
<dbReference type="eggNOG" id="COG0412">
    <property type="taxonomic scope" value="Bacteria"/>
</dbReference>
<dbReference type="InterPro" id="IPR002925">
    <property type="entry name" value="Dienelactn_hydro"/>
</dbReference>
<dbReference type="HOGENOM" id="CLU_054590_3_2_0"/>
<dbReference type="InterPro" id="IPR050261">
    <property type="entry name" value="FrsA_esterase"/>
</dbReference>
<feature type="domain" description="Dienelactone hydrolase" evidence="2">
    <location>
        <begin position="34"/>
        <end position="243"/>
    </location>
</feature>
<protein>
    <submittedName>
        <fullName evidence="3">Dienelactone hydrolase</fullName>
    </submittedName>
</protein>
<keyword evidence="3" id="KW-0378">Hydrolase</keyword>
<dbReference type="PaxDb" id="522772-Dacet_0983"/>
<evidence type="ECO:0000259" key="2">
    <source>
        <dbReference type="Pfam" id="PF01738"/>
    </source>
</evidence>
<dbReference type="InterPro" id="IPR029058">
    <property type="entry name" value="AB_hydrolase_fold"/>
</dbReference>
<sequence length="246" mass="26755" precursor="true">MKLLYTIAVTILFVMTAAAAGGVPVKYKVDGEKFEGYYTSPSADAPLVFMVHDWDGLTEYEVKRAQMLNDLGYAVFAVDMFGEGVRPTATADKKKLTGELYKNRERMRKLLYGGMAAASQMGGDINNAVAIGYCFGGAVILELARSGADLKGFVTFHGGLNTPEGQNYADTKGKVLVLHGTADQAVSMEDFASLAVQLEDAKVPHEMTTYSGAPHAFTVFGSPNYHEEADIKSWERFTGFLVETFK</sequence>
<keyword evidence="1" id="KW-0732">Signal</keyword>
<dbReference type="STRING" id="522772.Dacet_0983"/>
<evidence type="ECO:0000256" key="1">
    <source>
        <dbReference type="SAM" id="SignalP"/>
    </source>
</evidence>
<evidence type="ECO:0000313" key="3">
    <source>
        <dbReference type="EMBL" id="ADD67761.1"/>
    </source>
</evidence>
<feature type="signal peptide" evidence="1">
    <location>
        <begin position="1"/>
        <end position="20"/>
    </location>
</feature>
<keyword evidence="4" id="KW-1185">Reference proteome</keyword>
<dbReference type="EMBL" id="CP001968">
    <property type="protein sequence ID" value="ADD67761.1"/>
    <property type="molecule type" value="Genomic_DNA"/>
</dbReference>
<dbReference type="FunCoup" id="D4H6P5">
    <property type="interactions" value="278"/>
</dbReference>
<name>D4H6P5_DENA2</name>